<protein>
    <submittedName>
        <fullName evidence="1">Uncharacterized protein</fullName>
    </submittedName>
</protein>
<feature type="non-terminal residue" evidence="1">
    <location>
        <position position="37"/>
    </location>
</feature>
<dbReference type="AlphaFoldDB" id="A0A383B4X6"/>
<proteinExistence type="predicted"/>
<gene>
    <name evidence="1" type="ORF">METZ01_LOCUS467663</name>
</gene>
<reference evidence="1" key="1">
    <citation type="submission" date="2018-05" db="EMBL/GenBank/DDBJ databases">
        <authorList>
            <person name="Lanie J.A."/>
            <person name="Ng W.-L."/>
            <person name="Kazmierczak K.M."/>
            <person name="Andrzejewski T.M."/>
            <person name="Davidsen T.M."/>
            <person name="Wayne K.J."/>
            <person name="Tettelin H."/>
            <person name="Glass J.I."/>
            <person name="Rusch D."/>
            <person name="Podicherti R."/>
            <person name="Tsui H.-C.T."/>
            <person name="Winkler M.E."/>
        </authorList>
    </citation>
    <scope>NUCLEOTIDE SEQUENCE</scope>
</reference>
<dbReference type="EMBL" id="UINC01197363">
    <property type="protein sequence ID" value="SVE14809.1"/>
    <property type="molecule type" value="Genomic_DNA"/>
</dbReference>
<organism evidence="1">
    <name type="scientific">marine metagenome</name>
    <dbReference type="NCBI Taxonomy" id="408172"/>
    <lineage>
        <taxon>unclassified sequences</taxon>
        <taxon>metagenomes</taxon>
        <taxon>ecological metagenomes</taxon>
    </lineage>
</organism>
<evidence type="ECO:0000313" key="1">
    <source>
        <dbReference type="EMBL" id="SVE14809.1"/>
    </source>
</evidence>
<name>A0A383B4X6_9ZZZZ</name>
<sequence length="37" mass="4242">MAEVPEGSNIDNSLLERFEQEVWNKVPHLEEGSETKV</sequence>
<accession>A0A383B4X6</accession>